<keyword evidence="2" id="KW-1185">Reference proteome</keyword>
<proteinExistence type="predicted"/>
<evidence type="ECO:0000313" key="1">
    <source>
        <dbReference type="EMBL" id="KAG7310572.1"/>
    </source>
</evidence>
<reference evidence="1 2" key="1">
    <citation type="submission" date="2021-06" db="EMBL/GenBank/DDBJ databases">
        <title>A haploid diamondback moth (Plutella xylostella L.) genome assembly resolves 31 chromosomes and identifies a diamide resistance mutation.</title>
        <authorList>
            <person name="Ward C.M."/>
            <person name="Perry K.D."/>
            <person name="Baker G."/>
            <person name="Powis K."/>
            <person name="Heckel D.G."/>
            <person name="Baxter S.W."/>
        </authorList>
    </citation>
    <scope>NUCLEOTIDE SEQUENCE [LARGE SCALE GENOMIC DNA]</scope>
    <source>
        <strain evidence="1 2">LV</strain>
        <tissue evidence="1">Single pupa</tissue>
    </source>
</reference>
<dbReference type="Proteomes" id="UP000823941">
    <property type="component" value="Chromosome 5"/>
</dbReference>
<organism evidence="1 2">
    <name type="scientific">Plutella xylostella</name>
    <name type="common">Diamondback moth</name>
    <name type="synonym">Plutella maculipennis</name>
    <dbReference type="NCBI Taxonomy" id="51655"/>
    <lineage>
        <taxon>Eukaryota</taxon>
        <taxon>Metazoa</taxon>
        <taxon>Ecdysozoa</taxon>
        <taxon>Arthropoda</taxon>
        <taxon>Hexapoda</taxon>
        <taxon>Insecta</taxon>
        <taxon>Pterygota</taxon>
        <taxon>Neoptera</taxon>
        <taxon>Endopterygota</taxon>
        <taxon>Lepidoptera</taxon>
        <taxon>Glossata</taxon>
        <taxon>Ditrysia</taxon>
        <taxon>Yponomeutoidea</taxon>
        <taxon>Plutellidae</taxon>
        <taxon>Plutella</taxon>
    </lineage>
</organism>
<evidence type="ECO:0000313" key="2">
    <source>
        <dbReference type="Proteomes" id="UP000823941"/>
    </source>
</evidence>
<sequence>MRRCRTGAARAGRRGSMFKCRRKPAETVERRGRPAPRDCIPNSKLLTQTFENRTLPRTSVDLRKILCFVPVLLMKLLNEHSFANIAVLCVHDWGQIKSSLLWSSA</sequence>
<name>A0ABQ7QZX0_PLUXY</name>
<dbReference type="EMBL" id="JAHIBW010000005">
    <property type="protein sequence ID" value="KAG7310572.1"/>
    <property type="molecule type" value="Genomic_DNA"/>
</dbReference>
<gene>
    <name evidence="1" type="ORF">JYU34_003363</name>
</gene>
<comment type="caution">
    <text evidence="1">The sequence shown here is derived from an EMBL/GenBank/DDBJ whole genome shotgun (WGS) entry which is preliminary data.</text>
</comment>
<accession>A0ABQ7QZX0</accession>
<protein>
    <submittedName>
        <fullName evidence="1">Uncharacterized protein</fullName>
    </submittedName>
</protein>